<protein>
    <recommendedName>
        <fullName evidence="3">Bacteriocin</fullName>
    </recommendedName>
</protein>
<gene>
    <name evidence="1" type="ORF">BD94_3460</name>
</gene>
<dbReference type="EMBL" id="CP007547">
    <property type="protein sequence ID" value="AIL47235.1"/>
    <property type="molecule type" value="Genomic_DNA"/>
</dbReference>
<dbReference type="AlphaFoldDB" id="A0A077ENW6"/>
<reference evidence="1" key="1">
    <citation type="journal article" date="2013" name="Lancet">
        <title>First case of E anophelis outbreak in an intensive-care unit.</title>
        <authorList>
            <person name="Teo J."/>
            <person name="Tan S.Y."/>
            <person name="Tay M."/>
            <person name="Ding Y."/>
            <person name="Kjelleberg S."/>
            <person name="Givskov M."/>
            <person name="Lin R.T."/>
            <person name="Yang L."/>
        </authorList>
    </citation>
    <scope>NUCLEOTIDE SEQUENCE [LARGE SCALE GENOMIC DNA]</scope>
    <source>
        <strain evidence="1">NUHP1</strain>
    </source>
</reference>
<dbReference type="KEGG" id="eao:BD94_3460"/>
<organism evidence="1 2">
    <name type="scientific">Elizabethkingia anophelis NUHP1</name>
    <dbReference type="NCBI Taxonomy" id="1338011"/>
    <lineage>
        <taxon>Bacteria</taxon>
        <taxon>Pseudomonadati</taxon>
        <taxon>Bacteroidota</taxon>
        <taxon>Flavobacteriia</taxon>
        <taxon>Flavobacteriales</taxon>
        <taxon>Weeksellaceae</taxon>
        <taxon>Elizabethkingia</taxon>
    </lineage>
</organism>
<evidence type="ECO:0000313" key="2">
    <source>
        <dbReference type="Proteomes" id="UP000028933"/>
    </source>
</evidence>
<evidence type="ECO:0000313" key="1">
    <source>
        <dbReference type="EMBL" id="AIL47235.1"/>
    </source>
</evidence>
<proteinExistence type="predicted"/>
<name>A0A077ENW6_9FLAO</name>
<sequence>MKKLKRNSLKAISGGKLDCLCRRVIYPDGSTSGNCATEFCTQISFSCGQRDCWPTPIEIE</sequence>
<dbReference type="GeneID" id="56684532"/>
<accession>A0A077ENW6</accession>
<dbReference type="Proteomes" id="UP000028933">
    <property type="component" value="Chromosome"/>
</dbReference>
<reference evidence="1" key="2">
    <citation type="journal article" date="2015" name="Genome Biol. Evol.">
        <title>Complete Genome Sequence and Transcriptomic Analysis of the Novel Pathogen Elizabethkingia anophelis in Response to Oxidative Stress.</title>
        <authorList>
            <person name="Li Y."/>
            <person name="Liu Y."/>
            <person name="Chew S.C."/>
            <person name="Tay M."/>
            <person name="Salido M.M."/>
            <person name="Teo J."/>
            <person name="Lauro F.M."/>
            <person name="Givskov M."/>
            <person name="Yang L."/>
        </authorList>
    </citation>
    <scope>NUCLEOTIDE SEQUENCE</scope>
    <source>
        <strain evidence="1">NUHP1</strain>
    </source>
</reference>
<dbReference type="RefSeq" id="WP_009089084.1">
    <property type="nucleotide sequence ID" value="NZ_CP007547.1"/>
</dbReference>
<dbReference type="HOGENOM" id="CLU_2972223_0_0_10"/>
<evidence type="ECO:0008006" key="3">
    <source>
        <dbReference type="Google" id="ProtNLM"/>
    </source>
</evidence>